<evidence type="ECO:0000313" key="9">
    <source>
        <dbReference type="EMBL" id="KAB1443372.1"/>
    </source>
</evidence>
<dbReference type="Pfam" id="PF13167">
    <property type="entry name" value="GTP-bdg_N"/>
    <property type="match status" value="1"/>
</dbReference>
<dbReference type="CDD" id="cd01878">
    <property type="entry name" value="HflX"/>
    <property type="match status" value="1"/>
</dbReference>
<evidence type="ECO:0000256" key="5">
    <source>
        <dbReference type="ARBA" id="ARBA00023134"/>
    </source>
</evidence>
<keyword evidence="10" id="KW-1185">Reference proteome</keyword>
<comment type="similarity">
    <text evidence="6">Belongs to the TRAFAC class OBG-HflX-like GTPase superfamily. HflX GTPase family.</text>
</comment>
<evidence type="ECO:0000259" key="8">
    <source>
        <dbReference type="PROSITE" id="PS51705"/>
    </source>
</evidence>
<feature type="coiled-coil region" evidence="7">
    <location>
        <begin position="337"/>
        <end position="371"/>
    </location>
</feature>
<dbReference type="NCBIfam" id="TIGR00231">
    <property type="entry name" value="small_GTP"/>
    <property type="match status" value="1"/>
</dbReference>
<keyword evidence="2" id="KW-0479">Metal-binding</keyword>
<dbReference type="InterPro" id="IPR030394">
    <property type="entry name" value="G_HFLX_dom"/>
</dbReference>
<dbReference type="InterPro" id="IPR042108">
    <property type="entry name" value="GTPase_HflX_N_sf"/>
</dbReference>
<dbReference type="HAMAP" id="MF_00900">
    <property type="entry name" value="GTPase_HflX"/>
    <property type="match status" value="1"/>
</dbReference>
<keyword evidence="7" id="KW-0175">Coiled coil</keyword>
<evidence type="ECO:0000256" key="3">
    <source>
        <dbReference type="ARBA" id="ARBA00022741"/>
    </source>
</evidence>
<dbReference type="Gene3D" id="3.40.50.11060">
    <property type="entry name" value="GTPase HflX, N-terminal domain"/>
    <property type="match status" value="1"/>
</dbReference>
<dbReference type="PROSITE" id="PS51705">
    <property type="entry name" value="G_HFLX"/>
    <property type="match status" value="1"/>
</dbReference>
<evidence type="ECO:0000256" key="7">
    <source>
        <dbReference type="SAM" id="Coils"/>
    </source>
</evidence>
<evidence type="ECO:0000256" key="6">
    <source>
        <dbReference type="HAMAP-Rule" id="MF_00900"/>
    </source>
</evidence>
<dbReference type="PANTHER" id="PTHR10229:SF0">
    <property type="entry name" value="GTP-BINDING PROTEIN 6-RELATED"/>
    <property type="match status" value="1"/>
</dbReference>
<dbReference type="GO" id="GO:0046872">
    <property type="term" value="F:metal ion binding"/>
    <property type="evidence" value="ECO:0007669"/>
    <property type="project" value="UniProtKB-KW"/>
</dbReference>
<comment type="function">
    <text evidence="6">GTPase that associates with the 50S ribosomal subunit and may have a role during protein synthesis or ribosome biogenesis.</text>
</comment>
<dbReference type="InterPro" id="IPR005225">
    <property type="entry name" value="Small_GTP-bd"/>
</dbReference>
<keyword evidence="5 6" id="KW-0342">GTP-binding</keyword>
<dbReference type="FunFam" id="3.40.50.11060:FF:000001">
    <property type="entry name" value="GTPase HflX"/>
    <property type="match status" value="1"/>
</dbReference>
<dbReference type="GO" id="GO:0003924">
    <property type="term" value="F:GTPase activity"/>
    <property type="evidence" value="ECO:0007669"/>
    <property type="project" value="UniProtKB-UniRule"/>
</dbReference>
<dbReference type="GO" id="GO:0005737">
    <property type="term" value="C:cytoplasm"/>
    <property type="evidence" value="ECO:0007669"/>
    <property type="project" value="UniProtKB-SubCell"/>
</dbReference>
<reference evidence="9 10" key="1">
    <citation type="journal article" date="2017" name="Int. J. Syst. Evol. Microbiol.">
        <title>Desulfovibrio senegalensis sp. nov., a mesophilic sulfate reducer isolated from marine sediment.</title>
        <authorList>
            <person name="Thioye A."/>
            <person name="Gam Z.B.A."/>
            <person name="Mbengue M."/>
            <person name="Cayol J.L."/>
            <person name="Joseph-Bartoli M."/>
            <person name="Toure-Kane C."/>
            <person name="Labat M."/>
        </authorList>
    </citation>
    <scope>NUCLEOTIDE SEQUENCE [LARGE SCALE GENOMIC DNA]</scope>
    <source>
        <strain evidence="9 10">DSM 101509</strain>
    </source>
</reference>
<dbReference type="PANTHER" id="PTHR10229">
    <property type="entry name" value="GTP-BINDING PROTEIN HFLX"/>
    <property type="match status" value="1"/>
</dbReference>
<organism evidence="9 10">
    <name type="scientific">Pseudodesulfovibrio senegalensis</name>
    <dbReference type="NCBI Taxonomy" id="1721087"/>
    <lineage>
        <taxon>Bacteria</taxon>
        <taxon>Pseudomonadati</taxon>
        <taxon>Thermodesulfobacteriota</taxon>
        <taxon>Desulfovibrionia</taxon>
        <taxon>Desulfovibrionales</taxon>
        <taxon>Desulfovibrionaceae</taxon>
    </lineage>
</organism>
<accession>A0A6N6N5B8</accession>
<proteinExistence type="inferred from homology"/>
<protein>
    <recommendedName>
        <fullName evidence="6">GTPase HflX</fullName>
    </recommendedName>
    <alternativeName>
        <fullName evidence="6">GTP-binding protein HflX</fullName>
    </alternativeName>
</protein>
<dbReference type="GO" id="GO:0005525">
    <property type="term" value="F:GTP binding"/>
    <property type="evidence" value="ECO:0007669"/>
    <property type="project" value="UniProtKB-UniRule"/>
</dbReference>
<dbReference type="Pfam" id="PF16360">
    <property type="entry name" value="GTP-bdg_M"/>
    <property type="match status" value="1"/>
</dbReference>
<dbReference type="InterPro" id="IPR025121">
    <property type="entry name" value="GTPase_HflX_N"/>
</dbReference>
<gene>
    <name evidence="6 9" type="primary">hflX</name>
    <name evidence="9" type="ORF">F8A88_03705</name>
</gene>
<comment type="subunit">
    <text evidence="6">Monomer. Associates with the 50S ribosomal subunit.</text>
</comment>
<dbReference type="Gene3D" id="3.40.50.300">
    <property type="entry name" value="P-loop containing nucleotide triphosphate hydrolases"/>
    <property type="match status" value="1"/>
</dbReference>
<dbReference type="EMBL" id="WAIE01000001">
    <property type="protein sequence ID" value="KAB1443372.1"/>
    <property type="molecule type" value="Genomic_DNA"/>
</dbReference>
<dbReference type="Proteomes" id="UP000438699">
    <property type="component" value="Unassembled WGS sequence"/>
</dbReference>
<evidence type="ECO:0000256" key="2">
    <source>
        <dbReference type="ARBA" id="ARBA00022723"/>
    </source>
</evidence>
<dbReference type="SUPFAM" id="SSF52540">
    <property type="entry name" value="P-loop containing nucleoside triphosphate hydrolases"/>
    <property type="match status" value="1"/>
</dbReference>
<dbReference type="GO" id="GO:0043022">
    <property type="term" value="F:ribosome binding"/>
    <property type="evidence" value="ECO:0007669"/>
    <property type="project" value="TreeGrafter"/>
</dbReference>
<dbReference type="OrthoDB" id="9812272at2"/>
<dbReference type="PRINTS" id="PR00326">
    <property type="entry name" value="GTP1OBG"/>
</dbReference>
<comment type="caution">
    <text evidence="9">The sequence shown here is derived from an EMBL/GenBank/DDBJ whole genome shotgun (WGS) entry which is preliminary data.</text>
</comment>
<evidence type="ECO:0000313" key="10">
    <source>
        <dbReference type="Proteomes" id="UP000438699"/>
    </source>
</evidence>
<dbReference type="InterPro" id="IPR032305">
    <property type="entry name" value="GTP-bd_M"/>
</dbReference>
<dbReference type="Pfam" id="PF01926">
    <property type="entry name" value="MMR_HSR1"/>
    <property type="match status" value="1"/>
</dbReference>
<dbReference type="AlphaFoldDB" id="A0A6N6N5B8"/>
<keyword evidence="1 6" id="KW-0963">Cytoplasm</keyword>
<evidence type="ECO:0000256" key="1">
    <source>
        <dbReference type="ARBA" id="ARBA00022490"/>
    </source>
</evidence>
<dbReference type="InterPro" id="IPR027417">
    <property type="entry name" value="P-loop_NTPase"/>
</dbReference>
<dbReference type="NCBIfam" id="TIGR03156">
    <property type="entry name" value="GTP_HflX"/>
    <property type="match status" value="1"/>
</dbReference>
<dbReference type="InterPro" id="IPR016496">
    <property type="entry name" value="GTPase_HflX"/>
</dbReference>
<sequence>MAQKTQGNTQGLKPSQLKALNRLYSRRYPVHEGYTLEQARELARLSHEIGRQIGLLIDRQGRPSMVLVGDPTSIYIPELPRSRTGAGRLRGLRLMHTHLAGERLSQEDLMDMVFLRLDNVMSLSLSGNEPESAEVAYLLPPNAEGRNYEMLPSSRWDRLDVDLDATVQALEDEFARVQEGVEVDGDGERALLVSVDTAPKPAQERALDELAELAKTAGLLPAGTMIQRVRKLNPKYILGRGKLADLEVQALQANASIILFDQDLAPAQLRNIADVTERRILDRTQLILDIFAQHATSRAGKLQVEMAQLKYALPRLVGRNRAMSRLMGGIGGRGPGETKLEVDRRRARDRLTKLKKELANVRKQRGQTRERRHKAGLPIVSLVGYTNAGKSTLLNTLTNSEVLAENKLFATLDPTSRRIRFPKDREVVLTDTVGFIRRLPPDLKEAFQATLEELESANLLVLVADASHPEVEEQVEAVRTILNDMDMQDVPTVLVLNKWDSLTLDEREVITNIFPEGIPAVALKRRSLEPVVEAILAGLPRSRY</sequence>
<dbReference type="InterPro" id="IPR006073">
    <property type="entry name" value="GTP-bd"/>
</dbReference>
<feature type="domain" description="Hflx-type G" evidence="8">
    <location>
        <begin position="378"/>
        <end position="498"/>
    </location>
</feature>
<keyword evidence="4" id="KW-0460">Magnesium</keyword>
<name>A0A6N6N5B8_9BACT</name>
<comment type="subcellular location">
    <subcellularLocation>
        <location evidence="6">Cytoplasm</location>
    </subcellularLocation>
    <text evidence="6">May associate with membranes.</text>
</comment>
<evidence type="ECO:0000256" key="4">
    <source>
        <dbReference type="ARBA" id="ARBA00022842"/>
    </source>
</evidence>
<keyword evidence="3 6" id="KW-0547">Nucleotide-binding</keyword>
<dbReference type="Gene3D" id="6.10.250.2860">
    <property type="match status" value="1"/>
</dbReference>